<dbReference type="SUPFAM" id="SSF48452">
    <property type="entry name" value="TPR-like"/>
    <property type="match status" value="4"/>
</dbReference>
<keyword evidence="4" id="KW-1185">Reference proteome</keyword>
<dbReference type="GO" id="GO:0003727">
    <property type="term" value="F:single-stranded RNA binding"/>
    <property type="evidence" value="ECO:0007669"/>
    <property type="project" value="TreeGrafter"/>
</dbReference>
<feature type="signal peptide" evidence="2">
    <location>
        <begin position="1"/>
        <end position="25"/>
    </location>
</feature>
<dbReference type="GO" id="GO:0006397">
    <property type="term" value="P:mRNA processing"/>
    <property type="evidence" value="ECO:0007669"/>
    <property type="project" value="InterPro"/>
</dbReference>
<dbReference type="eggNOG" id="COG0457">
    <property type="taxonomic scope" value="Bacteria"/>
</dbReference>
<evidence type="ECO:0000313" key="3">
    <source>
        <dbReference type="EMBL" id="ABC63158.1"/>
    </source>
</evidence>
<dbReference type="Pfam" id="PF13432">
    <property type="entry name" value="TPR_16"/>
    <property type="match status" value="4"/>
</dbReference>
<dbReference type="PANTHER" id="PTHR44917">
    <property type="entry name" value="PROTEIN HIGH CHLOROPHYLL FLUORESCENT 107"/>
    <property type="match status" value="1"/>
</dbReference>
<keyword evidence="1" id="KW-0802">TPR repeat</keyword>
<sequence>MICTRKTLRGIFGVAVFALSLAACSENTPEQPPLERAIAALEDGDGFGAELILRKMLADGVERSAISAFLGEAELIQGQPAEARRWLAEGAFTDATAGRGFHMLGRLEMREGNLPAAGQAFDRAIAFIPDDPRLWTDIGRLRYRGGEQGLAVDAAEHAVKLGPENSEALLFMAQLTRDSHGMAAALPWFERAIAAKPDQLDLMAEYAATLGDAGEAQEALAVIRDIASRNPGYLRSYYLQAVLAARAGQYDLARKLLFRSGGFVNDTPAGILLSGIIDLETGNFASAAQNFDKLSRQQPENAQVRELLARSLAMGGNHRELVYRFDEVAREVSASPYLQALVARGHEALGNRDKAAGLIDSAAKKQAENLAAVKPSGDFDNRNRTSATSGQEALDLVRSYITSGRGPAAVTVAEDFRERFVGSADALSLAGDAALANRDVSRALDLYAQSARIRQSWPLARRRYFGLRAAGEAAQAQRLLEEYLIGHPGSTEPALLLARVHYDRGNSPRAGQLLDHALLAGGDRDPEILALRAVIALRMDQPELATRIARRGMEINPMHPATLQAMAMISREPLASALLAKANGSGNSPRVARR</sequence>
<dbReference type="InterPro" id="IPR044624">
    <property type="entry name" value="Mbb1-like"/>
</dbReference>
<dbReference type="InterPro" id="IPR011990">
    <property type="entry name" value="TPR-like_helical_dom_sf"/>
</dbReference>
<feature type="repeat" description="TPR" evidence="1">
    <location>
        <begin position="98"/>
        <end position="131"/>
    </location>
</feature>
<dbReference type="GO" id="GO:0003729">
    <property type="term" value="F:mRNA binding"/>
    <property type="evidence" value="ECO:0007669"/>
    <property type="project" value="InterPro"/>
</dbReference>
<dbReference type="Pfam" id="PF14559">
    <property type="entry name" value="TPR_19"/>
    <property type="match status" value="1"/>
</dbReference>
<reference evidence="4" key="1">
    <citation type="journal article" date="2009" name="J. Bacteriol.">
        <title>Complete genome sequence of Erythrobacter litoralis HTCC2594.</title>
        <authorList>
            <person name="Oh H.M."/>
            <person name="Giovannoni S.J."/>
            <person name="Ferriera S."/>
            <person name="Johnson J."/>
            <person name="Cho J.C."/>
        </authorList>
    </citation>
    <scope>NUCLEOTIDE SEQUENCE [LARGE SCALE GENOMIC DNA]</scope>
    <source>
        <strain evidence="4">HTCC2594</strain>
    </source>
</reference>
<dbReference type="PROSITE" id="PS50005">
    <property type="entry name" value="TPR"/>
    <property type="match status" value="2"/>
</dbReference>
<dbReference type="AlphaFoldDB" id="Q2NAY3"/>
<gene>
    <name evidence="3" type="ordered locus">ELI_05330</name>
</gene>
<dbReference type="EMBL" id="CP000157">
    <property type="protein sequence ID" value="ABC63158.1"/>
    <property type="molecule type" value="Genomic_DNA"/>
</dbReference>
<proteinExistence type="predicted"/>
<evidence type="ECO:0000256" key="1">
    <source>
        <dbReference type="PROSITE-ProRule" id="PRU00339"/>
    </source>
</evidence>
<evidence type="ECO:0000256" key="2">
    <source>
        <dbReference type="SAM" id="SignalP"/>
    </source>
</evidence>
<dbReference type="STRING" id="314225.ELI_05330"/>
<feature type="chain" id="PRO_5004213228" evidence="2">
    <location>
        <begin position="26"/>
        <end position="594"/>
    </location>
</feature>
<dbReference type="PROSITE" id="PS51257">
    <property type="entry name" value="PROKAR_LIPOPROTEIN"/>
    <property type="match status" value="1"/>
</dbReference>
<dbReference type="SMART" id="SM00028">
    <property type="entry name" value="TPR"/>
    <property type="match status" value="6"/>
</dbReference>
<dbReference type="KEGG" id="eli:ELI_05330"/>
<dbReference type="InterPro" id="IPR019734">
    <property type="entry name" value="TPR_rpt"/>
</dbReference>
<name>Q2NAY3_ERYLH</name>
<dbReference type="HOGENOM" id="CLU_032796_0_0_5"/>
<feature type="repeat" description="TPR" evidence="1">
    <location>
        <begin position="132"/>
        <end position="165"/>
    </location>
</feature>
<dbReference type="PANTHER" id="PTHR44917:SF1">
    <property type="entry name" value="PROTEIN HIGH CHLOROPHYLL FLUORESCENT 107"/>
    <property type="match status" value="1"/>
</dbReference>
<keyword evidence="2" id="KW-0732">Signal</keyword>
<dbReference type="Proteomes" id="UP000008808">
    <property type="component" value="Chromosome"/>
</dbReference>
<dbReference type="Gene3D" id="1.25.40.10">
    <property type="entry name" value="Tetratricopeptide repeat domain"/>
    <property type="match status" value="2"/>
</dbReference>
<dbReference type="RefSeq" id="WP_011413994.1">
    <property type="nucleotide sequence ID" value="NC_007722.1"/>
</dbReference>
<protein>
    <submittedName>
        <fullName evidence="3">TPR repeat-containing protein</fullName>
    </submittedName>
</protein>
<evidence type="ECO:0000313" key="4">
    <source>
        <dbReference type="Proteomes" id="UP000008808"/>
    </source>
</evidence>
<dbReference type="OrthoDB" id="7259535at2"/>
<organism evidence="3 4">
    <name type="scientific">Erythrobacter litoralis (strain HTCC2594)</name>
    <dbReference type="NCBI Taxonomy" id="314225"/>
    <lineage>
        <taxon>Bacteria</taxon>
        <taxon>Pseudomonadati</taxon>
        <taxon>Pseudomonadota</taxon>
        <taxon>Alphaproteobacteria</taxon>
        <taxon>Sphingomonadales</taxon>
        <taxon>Erythrobacteraceae</taxon>
        <taxon>Erythrobacter/Porphyrobacter group</taxon>
        <taxon>Erythrobacter</taxon>
    </lineage>
</organism>
<accession>Q2NAY3</accession>
<dbReference type="GO" id="GO:0006417">
    <property type="term" value="P:regulation of translation"/>
    <property type="evidence" value="ECO:0007669"/>
    <property type="project" value="TreeGrafter"/>
</dbReference>